<comment type="caution">
    <text evidence="1">The sequence shown here is derived from an EMBL/GenBank/DDBJ whole genome shotgun (WGS) entry which is preliminary data.</text>
</comment>
<keyword evidence="2" id="KW-1185">Reference proteome</keyword>
<dbReference type="AlphaFoldDB" id="A0AAE1U3L7"/>
<evidence type="ECO:0000313" key="2">
    <source>
        <dbReference type="Proteomes" id="UP001292094"/>
    </source>
</evidence>
<accession>A0AAE1U3L7</accession>
<protein>
    <submittedName>
        <fullName evidence="1">Uncharacterized protein</fullName>
    </submittedName>
</protein>
<evidence type="ECO:0000313" key="1">
    <source>
        <dbReference type="EMBL" id="KAK4304955.1"/>
    </source>
</evidence>
<organism evidence="1 2">
    <name type="scientific">Petrolisthes manimaculis</name>
    <dbReference type="NCBI Taxonomy" id="1843537"/>
    <lineage>
        <taxon>Eukaryota</taxon>
        <taxon>Metazoa</taxon>
        <taxon>Ecdysozoa</taxon>
        <taxon>Arthropoda</taxon>
        <taxon>Crustacea</taxon>
        <taxon>Multicrustacea</taxon>
        <taxon>Malacostraca</taxon>
        <taxon>Eumalacostraca</taxon>
        <taxon>Eucarida</taxon>
        <taxon>Decapoda</taxon>
        <taxon>Pleocyemata</taxon>
        <taxon>Anomura</taxon>
        <taxon>Galatheoidea</taxon>
        <taxon>Porcellanidae</taxon>
        <taxon>Petrolisthes</taxon>
    </lineage>
</organism>
<proteinExistence type="predicted"/>
<sequence length="74" mass="8150">MPTLFWPSNLSHRSAVCPALLLTLLSTSTPSFLASAVLLSFHASASPLICFTPTPLPQPHPYRLPHYLPHLNFL</sequence>
<dbReference type="Proteomes" id="UP001292094">
    <property type="component" value="Unassembled WGS sequence"/>
</dbReference>
<dbReference type="EMBL" id="JAWZYT010002356">
    <property type="protein sequence ID" value="KAK4304955.1"/>
    <property type="molecule type" value="Genomic_DNA"/>
</dbReference>
<name>A0AAE1U3L7_9EUCA</name>
<reference evidence="1" key="1">
    <citation type="submission" date="2023-11" db="EMBL/GenBank/DDBJ databases">
        <title>Genome assemblies of two species of porcelain crab, Petrolisthes cinctipes and Petrolisthes manimaculis (Anomura: Porcellanidae).</title>
        <authorList>
            <person name="Angst P."/>
        </authorList>
    </citation>
    <scope>NUCLEOTIDE SEQUENCE</scope>
    <source>
        <strain evidence="1">PB745_02</strain>
        <tissue evidence="1">Gill</tissue>
    </source>
</reference>
<gene>
    <name evidence="1" type="ORF">Pmani_023134</name>
</gene>